<accession>A0A2K1L8E1</accession>
<reference evidence="1 3" key="2">
    <citation type="journal article" date="2018" name="Plant J.">
        <title>The Physcomitrella patens chromosome-scale assembly reveals moss genome structure and evolution.</title>
        <authorList>
            <person name="Lang D."/>
            <person name="Ullrich K.K."/>
            <person name="Murat F."/>
            <person name="Fuchs J."/>
            <person name="Jenkins J."/>
            <person name="Haas F.B."/>
            <person name="Piednoel M."/>
            <person name="Gundlach H."/>
            <person name="Van Bel M."/>
            <person name="Meyberg R."/>
            <person name="Vives C."/>
            <person name="Morata J."/>
            <person name="Symeonidi A."/>
            <person name="Hiss M."/>
            <person name="Muchero W."/>
            <person name="Kamisugi Y."/>
            <person name="Saleh O."/>
            <person name="Blanc G."/>
            <person name="Decker E.L."/>
            <person name="van Gessel N."/>
            <person name="Grimwood J."/>
            <person name="Hayes R.D."/>
            <person name="Graham S.W."/>
            <person name="Gunter L.E."/>
            <person name="McDaniel S.F."/>
            <person name="Hoernstein S.N.W."/>
            <person name="Larsson A."/>
            <person name="Li F.W."/>
            <person name="Perroud P.F."/>
            <person name="Phillips J."/>
            <person name="Ranjan P."/>
            <person name="Rokshar D.S."/>
            <person name="Rothfels C.J."/>
            <person name="Schneider L."/>
            <person name="Shu S."/>
            <person name="Stevenson D.W."/>
            <person name="Thummler F."/>
            <person name="Tillich M."/>
            <person name="Villarreal Aguilar J.C."/>
            <person name="Widiez T."/>
            <person name="Wong G.K."/>
            <person name="Wymore A."/>
            <person name="Zhang Y."/>
            <person name="Zimmer A.D."/>
            <person name="Quatrano R.S."/>
            <person name="Mayer K.F.X."/>
            <person name="Goodstein D."/>
            <person name="Casacuberta J.M."/>
            <person name="Vandepoele K."/>
            <person name="Reski R."/>
            <person name="Cuming A.C."/>
            <person name="Tuskan G.A."/>
            <person name="Maumus F."/>
            <person name="Salse J."/>
            <person name="Schmutz J."/>
            <person name="Rensing S.A."/>
        </authorList>
    </citation>
    <scope>NUCLEOTIDE SEQUENCE [LARGE SCALE GENOMIC DNA]</scope>
    <source>
        <strain evidence="2 3">cv. Gransden 2004</strain>
    </source>
</reference>
<organism evidence="1">
    <name type="scientific">Physcomitrium patens</name>
    <name type="common">Spreading-leaved earth moss</name>
    <name type="synonym">Physcomitrella patens</name>
    <dbReference type="NCBI Taxonomy" id="3218"/>
    <lineage>
        <taxon>Eukaryota</taxon>
        <taxon>Viridiplantae</taxon>
        <taxon>Streptophyta</taxon>
        <taxon>Embryophyta</taxon>
        <taxon>Bryophyta</taxon>
        <taxon>Bryophytina</taxon>
        <taxon>Bryopsida</taxon>
        <taxon>Funariidae</taxon>
        <taxon>Funariales</taxon>
        <taxon>Funariaceae</taxon>
        <taxon>Physcomitrium</taxon>
    </lineage>
</organism>
<dbReference type="OrthoDB" id="1845870at2759"/>
<dbReference type="AlphaFoldDB" id="A0A2K1L8E1"/>
<dbReference type="GeneID" id="112281581"/>
<dbReference type="PaxDb" id="3218-PP1S230_66V6.2"/>
<dbReference type="OMA" id="LPTRCDE"/>
<evidence type="ECO:0000313" key="2">
    <source>
        <dbReference type="EnsemblPlants" id="Pp3c1_15100V3.1"/>
    </source>
</evidence>
<protein>
    <submittedName>
        <fullName evidence="1 2">Uncharacterized protein</fullName>
    </submittedName>
</protein>
<sequence>MSPPPSLLDLTLVTAVVHIHRFSDLSSVPDYLVYELFQKTLAAGKLNDHVLRMFLGTGNDEVFQLVEALKIRPVIKPILPTLCRMFRSGVLMQGHFEKLAILRISPLPLVQSLPQKTKTSTSVAST</sequence>
<dbReference type="EnsemblPlants" id="Pp3c1_15100V3.1">
    <property type="protein sequence ID" value="Pp3c1_15100V3.1"/>
    <property type="gene ID" value="Pp3c1_15100"/>
</dbReference>
<dbReference type="EMBL" id="ABEU02000001">
    <property type="protein sequence ID" value="PNR62261.1"/>
    <property type="molecule type" value="Genomic_DNA"/>
</dbReference>
<dbReference type="EnsemblPlants" id="Pp3c1_15100V3.2">
    <property type="protein sequence ID" value="Pp3c1_15100V3.2"/>
    <property type="gene ID" value="Pp3c1_15100"/>
</dbReference>
<name>A0A2K1L8E1_PHYPA</name>
<gene>
    <name evidence="2" type="primary">LOC112281581</name>
    <name evidence="1" type="ORF">PHYPA_000685</name>
</gene>
<dbReference type="EnsemblPlants" id="Pp3c1_15100V3.5">
    <property type="protein sequence ID" value="Pp3c1_15100V3.5"/>
    <property type="gene ID" value="Pp3c1_15100"/>
</dbReference>
<dbReference type="Proteomes" id="UP000006727">
    <property type="component" value="Chromosome 1"/>
</dbReference>
<proteinExistence type="predicted"/>
<dbReference type="Gramene" id="Pp3c1_15100V3.5">
    <property type="protein sequence ID" value="Pp3c1_15100V3.5"/>
    <property type="gene ID" value="Pp3c1_15100"/>
</dbReference>
<keyword evidence="3" id="KW-1185">Reference proteome</keyword>
<dbReference type="Gramene" id="Pp3c1_15100V3.1">
    <property type="protein sequence ID" value="Pp3c1_15100V3.1"/>
    <property type="gene ID" value="Pp3c1_15100"/>
</dbReference>
<dbReference type="RefSeq" id="XP_024374003.1">
    <property type="nucleotide sequence ID" value="XM_024518235.2"/>
</dbReference>
<evidence type="ECO:0000313" key="3">
    <source>
        <dbReference type="Proteomes" id="UP000006727"/>
    </source>
</evidence>
<reference evidence="2" key="3">
    <citation type="submission" date="2020-12" db="UniProtKB">
        <authorList>
            <consortium name="EnsemblPlants"/>
        </authorList>
    </citation>
    <scope>IDENTIFICATION</scope>
</reference>
<reference evidence="1 3" key="1">
    <citation type="journal article" date="2008" name="Science">
        <title>The Physcomitrella genome reveals evolutionary insights into the conquest of land by plants.</title>
        <authorList>
            <person name="Rensing S."/>
            <person name="Lang D."/>
            <person name="Zimmer A."/>
            <person name="Terry A."/>
            <person name="Salamov A."/>
            <person name="Shapiro H."/>
            <person name="Nishiyama T."/>
            <person name="Perroud P.-F."/>
            <person name="Lindquist E."/>
            <person name="Kamisugi Y."/>
            <person name="Tanahashi T."/>
            <person name="Sakakibara K."/>
            <person name="Fujita T."/>
            <person name="Oishi K."/>
            <person name="Shin-I T."/>
            <person name="Kuroki Y."/>
            <person name="Toyoda A."/>
            <person name="Suzuki Y."/>
            <person name="Hashimoto A."/>
            <person name="Yamaguchi K."/>
            <person name="Sugano A."/>
            <person name="Kohara Y."/>
            <person name="Fujiyama A."/>
            <person name="Anterola A."/>
            <person name="Aoki S."/>
            <person name="Ashton N."/>
            <person name="Barbazuk W.B."/>
            <person name="Barker E."/>
            <person name="Bennetzen J."/>
            <person name="Bezanilla M."/>
            <person name="Blankenship R."/>
            <person name="Cho S.H."/>
            <person name="Dutcher S."/>
            <person name="Estelle M."/>
            <person name="Fawcett J.A."/>
            <person name="Gundlach H."/>
            <person name="Hanada K."/>
            <person name="Heyl A."/>
            <person name="Hicks K.A."/>
            <person name="Hugh J."/>
            <person name="Lohr M."/>
            <person name="Mayer K."/>
            <person name="Melkozernov A."/>
            <person name="Murata T."/>
            <person name="Nelson D."/>
            <person name="Pils B."/>
            <person name="Prigge M."/>
            <person name="Reiss B."/>
            <person name="Renner T."/>
            <person name="Rombauts S."/>
            <person name="Rushton P."/>
            <person name="Sanderfoot A."/>
            <person name="Schween G."/>
            <person name="Shiu S.-H."/>
            <person name="Stueber K."/>
            <person name="Theodoulou F.L."/>
            <person name="Tu H."/>
            <person name="Van de Peer Y."/>
            <person name="Verrier P.J."/>
            <person name="Waters E."/>
            <person name="Wood A."/>
            <person name="Yang L."/>
            <person name="Cove D."/>
            <person name="Cuming A."/>
            <person name="Hasebe M."/>
            <person name="Lucas S."/>
            <person name="Mishler D.B."/>
            <person name="Reski R."/>
            <person name="Grigoriev I."/>
            <person name="Quatrano R.S."/>
            <person name="Boore J.L."/>
        </authorList>
    </citation>
    <scope>NUCLEOTIDE SEQUENCE [LARGE SCALE GENOMIC DNA]</scope>
    <source>
        <strain evidence="2 3">cv. Gransden 2004</strain>
    </source>
</reference>
<dbReference type="Gramene" id="Pp3c1_15100V3.2">
    <property type="protein sequence ID" value="Pp3c1_15100V3.2"/>
    <property type="gene ID" value="Pp3c1_15100"/>
</dbReference>
<evidence type="ECO:0000313" key="1">
    <source>
        <dbReference type="EMBL" id="PNR62261.1"/>
    </source>
</evidence>